<evidence type="ECO:0000313" key="5">
    <source>
        <dbReference type="EMBL" id="SDU34625.1"/>
    </source>
</evidence>
<dbReference type="SUPFAM" id="SSF52833">
    <property type="entry name" value="Thioredoxin-like"/>
    <property type="match status" value="1"/>
</dbReference>
<accession>A0A1H2HS47</accession>
<organism evidence="5 6">
    <name type="scientific">Desulfobacula phenolica</name>
    <dbReference type="NCBI Taxonomy" id="90732"/>
    <lineage>
        <taxon>Bacteria</taxon>
        <taxon>Pseudomonadati</taxon>
        <taxon>Thermodesulfobacteriota</taxon>
        <taxon>Desulfobacteria</taxon>
        <taxon>Desulfobacterales</taxon>
        <taxon>Desulfobacteraceae</taxon>
        <taxon>Desulfobacula</taxon>
    </lineage>
</organism>
<keyword evidence="3" id="KW-0812">Transmembrane</keyword>
<keyword evidence="4" id="KW-0732">Signal</keyword>
<keyword evidence="6" id="KW-1185">Reference proteome</keyword>
<evidence type="ECO:0000256" key="2">
    <source>
        <dbReference type="SAM" id="MobiDB-lite"/>
    </source>
</evidence>
<dbReference type="Proteomes" id="UP000199608">
    <property type="component" value="Unassembled WGS sequence"/>
</dbReference>
<keyword evidence="3" id="KW-0472">Membrane</keyword>
<gene>
    <name evidence="5" type="ORF">SAMN04487931_10711</name>
</gene>
<dbReference type="EMBL" id="FNLL01000007">
    <property type="protein sequence ID" value="SDU34625.1"/>
    <property type="molecule type" value="Genomic_DNA"/>
</dbReference>
<feature type="transmembrane region" description="Helical" evidence="3">
    <location>
        <begin position="280"/>
        <end position="301"/>
    </location>
</feature>
<name>A0A1H2HS47_9BACT</name>
<sequence>MIPVRSSPIFFAFFLAVWLTFLPVAQAETNHEQMHPDHGTATPRQDVMVGEGEPDQSIHDHTQMVMETEKQEPALTQQIKVEEQLGKYAALDTRFKDDNGNPIKLETIFDKPVVLLPVYFMCPSVCDFLQADLANALNFVDQIPGKEFNVVTLGFADDEDHTHANIAKTNYSNLIKRDFPLENWFYLTGDNENIHKLTDSLGYYFIKTKPHFYVHPSVLVVLAKDGKIIRYLYGPNFLPFDLGMAISEADRGEPGISIKRGVLSFCFDYDPQKKTYVFKMFRIVGTAILILVLGFIIFLLYPSKRDKSKKDKTVFKNENS</sequence>
<evidence type="ECO:0000256" key="4">
    <source>
        <dbReference type="SAM" id="SignalP"/>
    </source>
</evidence>
<reference evidence="6" key="1">
    <citation type="submission" date="2016-10" db="EMBL/GenBank/DDBJ databases">
        <authorList>
            <person name="Varghese N."/>
            <person name="Submissions S."/>
        </authorList>
    </citation>
    <scope>NUCLEOTIDE SEQUENCE [LARGE SCALE GENOMIC DNA]</scope>
    <source>
        <strain evidence="6">DSM 3384</strain>
    </source>
</reference>
<evidence type="ECO:0000313" key="6">
    <source>
        <dbReference type="Proteomes" id="UP000199608"/>
    </source>
</evidence>
<evidence type="ECO:0000256" key="3">
    <source>
        <dbReference type="SAM" id="Phobius"/>
    </source>
</evidence>
<keyword evidence="3" id="KW-1133">Transmembrane helix</keyword>
<feature type="signal peptide" evidence="4">
    <location>
        <begin position="1"/>
        <end position="27"/>
    </location>
</feature>
<dbReference type="RefSeq" id="WP_014957032.1">
    <property type="nucleotide sequence ID" value="NZ_FNLL01000007.1"/>
</dbReference>
<evidence type="ECO:0000256" key="1">
    <source>
        <dbReference type="ARBA" id="ARBA00010996"/>
    </source>
</evidence>
<comment type="similarity">
    <text evidence="1">Belongs to the SCO1/2 family.</text>
</comment>
<dbReference type="CDD" id="cd02968">
    <property type="entry name" value="SCO"/>
    <property type="match status" value="1"/>
</dbReference>
<feature type="region of interest" description="Disordered" evidence="2">
    <location>
        <begin position="31"/>
        <end position="56"/>
    </location>
</feature>
<dbReference type="InterPro" id="IPR003782">
    <property type="entry name" value="SCO1/SenC"/>
</dbReference>
<dbReference type="AlphaFoldDB" id="A0A1H2HS47"/>
<feature type="chain" id="PRO_5011765044" evidence="4">
    <location>
        <begin position="28"/>
        <end position="320"/>
    </location>
</feature>
<dbReference type="InterPro" id="IPR036249">
    <property type="entry name" value="Thioredoxin-like_sf"/>
</dbReference>
<dbReference type="Gene3D" id="3.40.30.10">
    <property type="entry name" value="Glutaredoxin"/>
    <property type="match status" value="1"/>
</dbReference>
<proteinExistence type="inferred from homology"/>
<protein>
    <submittedName>
        <fullName evidence="5">Protein SCO1/2</fullName>
    </submittedName>
</protein>